<dbReference type="STRING" id="104421.E2AAB8"/>
<reference evidence="1 2" key="1">
    <citation type="journal article" date="2010" name="Science">
        <title>Genomic comparison of the ants Camponotus floridanus and Harpegnathos saltator.</title>
        <authorList>
            <person name="Bonasio R."/>
            <person name="Zhang G."/>
            <person name="Ye C."/>
            <person name="Mutti N.S."/>
            <person name="Fang X."/>
            <person name="Qin N."/>
            <person name="Donahue G."/>
            <person name="Yang P."/>
            <person name="Li Q."/>
            <person name="Li C."/>
            <person name="Zhang P."/>
            <person name="Huang Z."/>
            <person name="Berger S.L."/>
            <person name="Reinberg D."/>
            <person name="Wang J."/>
            <person name="Liebig J."/>
        </authorList>
    </citation>
    <scope>NUCLEOTIDE SEQUENCE [LARGE SCALE GENOMIC DNA]</scope>
    <source>
        <strain evidence="2">C129</strain>
    </source>
</reference>
<gene>
    <name evidence="1" type="ORF">EAG_00085</name>
</gene>
<keyword evidence="2" id="KW-1185">Reference proteome</keyword>
<dbReference type="OrthoDB" id="6361347at2759"/>
<organism evidence="2">
    <name type="scientific">Camponotus floridanus</name>
    <name type="common">Florida carpenter ant</name>
    <dbReference type="NCBI Taxonomy" id="104421"/>
    <lineage>
        <taxon>Eukaryota</taxon>
        <taxon>Metazoa</taxon>
        <taxon>Ecdysozoa</taxon>
        <taxon>Arthropoda</taxon>
        <taxon>Hexapoda</taxon>
        <taxon>Insecta</taxon>
        <taxon>Pterygota</taxon>
        <taxon>Neoptera</taxon>
        <taxon>Endopterygota</taxon>
        <taxon>Hymenoptera</taxon>
        <taxon>Apocrita</taxon>
        <taxon>Aculeata</taxon>
        <taxon>Formicoidea</taxon>
        <taxon>Formicidae</taxon>
        <taxon>Formicinae</taxon>
        <taxon>Camponotus</taxon>
    </lineage>
</organism>
<accession>E2AAB8</accession>
<name>E2AAB8_CAMFO</name>
<evidence type="ECO:0000313" key="2">
    <source>
        <dbReference type="Proteomes" id="UP000000311"/>
    </source>
</evidence>
<dbReference type="Proteomes" id="UP000000311">
    <property type="component" value="Unassembled WGS sequence"/>
</dbReference>
<proteinExistence type="predicted"/>
<protein>
    <submittedName>
        <fullName evidence="1">Uncharacterized protein</fullName>
    </submittedName>
</protein>
<sequence length="63" mass="7605">MQDQYNFCRGSLQDIRQRIEDCIEYWVKPNLRTVTAEWEHMTLCLYEDIAAISSLRSYKVFLL</sequence>
<dbReference type="InParanoid" id="E2AAB8"/>
<dbReference type="AlphaFoldDB" id="E2AAB8"/>
<evidence type="ECO:0000313" key="1">
    <source>
        <dbReference type="EMBL" id="EFN69621.1"/>
    </source>
</evidence>
<dbReference type="EMBL" id="GL438063">
    <property type="protein sequence ID" value="EFN69621.1"/>
    <property type="molecule type" value="Genomic_DNA"/>
</dbReference>